<evidence type="ECO:0000313" key="1">
    <source>
        <dbReference type="EMBL" id="MFC4130647.1"/>
    </source>
</evidence>
<dbReference type="RefSeq" id="WP_253757498.1">
    <property type="nucleotide sequence ID" value="NZ_JAMZDZ010000001.1"/>
</dbReference>
<organism evidence="1 2">
    <name type="scientific">Hamadaea flava</name>
    <dbReference type="NCBI Taxonomy" id="1742688"/>
    <lineage>
        <taxon>Bacteria</taxon>
        <taxon>Bacillati</taxon>
        <taxon>Actinomycetota</taxon>
        <taxon>Actinomycetes</taxon>
        <taxon>Micromonosporales</taxon>
        <taxon>Micromonosporaceae</taxon>
        <taxon>Hamadaea</taxon>
    </lineage>
</organism>
<gene>
    <name evidence="1" type="ORF">ACFOZ4_08515</name>
</gene>
<name>A0ABV8LK40_9ACTN</name>
<proteinExistence type="predicted"/>
<dbReference type="Proteomes" id="UP001595816">
    <property type="component" value="Unassembled WGS sequence"/>
</dbReference>
<keyword evidence="2" id="KW-1185">Reference proteome</keyword>
<protein>
    <submittedName>
        <fullName evidence="1">Uncharacterized protein</fullName>
    </submittedName>
</protein>
<comment type="caution">
    <text evidence="1">The sequence shown here is derived from an EMBL/GenBank/DDBJ whole genome shotgun (WGS) entry which is preliminary data.</text>
</comment>
<dbReference type="EMBL" id="JBHSAY010000005">
    <property type="protein sequence ID" value="MFC4130647.1"/>
    <property type="molecule type" value="Genomic_DNA"/>
</dbReference>
<reference evidence="2" key="1">
    <citation type="journal article" date="2019" name="Int. J. Syst. Evol. Microbiol.">
        <title>The Global Catalogue of Microorganisms (GCM) 10K type strain sequencing project: providing services to taxonomists for standard genome sequencing and annotation.</title>
        <authorList>
            <consortium name="The Broad Institute Genomics Platform"/>
            <consortium name="The Broad Institute Genome Sequencing Center for Infectious Disease"/>
            <person name="Wu L."/>
            <person name="Ma J."/>
        </authorList>
    </citation>
    <scope>NUCLEOTIDE SEQUENCE [LARGE SCALE GENOMIC DNA]</scope>
    <source>
        <strain evidence="2">CGMCC 4.7289</strain>
    </source>
</reference>
<accession>A0ABV8LK40</accession>
<evidence type="ECO:0000313" key="2">
    <source>
        <dbReference type="Proteomes" id="UP001595816"/>
    </source>
</evidence>
<sequence>MAANAVDEFANEYPEQWRRAGMIPGLRQLITDQLPTGRGADSAAVRRSLGCLLGHGRDMSDEQWRQWALAAFALSTRPTA</sequence>